<name>A0A318ETT0_9FIRM</name>
<keyword evidence="1" id="KW-0472">Membrane</keyword>
<dbReference type="Proteomes" id="UP000247523">
    <property type="component" value="Unassembled WGS sequence"/>
</dbReference>
<evidence type="ECO:0000313" key="2">
    <source>
        <dbReference type="EMBL" id="PXV95920.1"/>
    </source>
</evidence>
<proteinExistence type="predicted"/>
<dbReference type="AlphaFoldDB" id="A0A318ETT0"/>
<feature type="transmembrane region" description="Helical" evidence="1">
    <location>
        <begin position="672"/>
        <end position="690"/>
    </location>
</feature>
<sequence length="711" mass="83566">MKNKLIITVAILTTLINIFSFLHINKNVIDKLLFDKTTISFSFYTTDNNELISEFLKKINNFSEENDVEIAQYSFLSTNKIDIYSTMNDKYKEALFMPNLLFNRDIKVHSFEEILDVGFKNLLYIDTNDKGIIKKLSNELKNYCELSVLESSFKKDTYLSNRFVSYIDVSVFPIFALLIFLFILIIFFYYSSSKKEYFIHQLWGYTHIQIYNILNKSIYKSLFLTIFISNLTMIAIIYKFVFFNQQIEVIFIMITLNIAIAILLFLLSIVLFSLIFTTVNNKSRKKGLSKIIIISYFLKFVLLLLVIFIFQNLFNQNVILNENQNSLTLWKNTKNLYNLQEIYSPFNYDNLSSENLLNDKISRVYKDLSNLNKGFLMKTINFERPEKENIDGNKEEYDYNYNINVKSEEDLYSPYGRNIVVDINYLKKHIVKTPDEKNVIDIIDRNDNVLNILVPEKFISYESIIEKSFKEWFYFQKVEVTNIYKDASNQKKIEQKINDLTINIIYIENNQHYFTYNQNSGDALNTVEDPIITVYTENIDNSFLASCLGNYMFVESEDEYSALKEISTITQKYNVAELNSITSVYDKKGQEIKNVEDKIDNLILNTIIISLLIILFMIVITYAYYKSFFSTIIIKSLHGHHFIFIYKHLILANLFINIFLLIFVAIICKNILLYSIIIVALMSIVDYLVARIINMYLLLKGEIQFIKGELI</sequence>
<accession>A0A318ETT0</accession>
<reference evidence="2 3" key="1">
    <citation type="submission" date="2018-05" db="EMBL/GenBank/DDBJ databases">
        <title>Genomic Encyclopedia of Type Strains, Phase IV (KMG-IV): sequencing the most valuable type-strain genomes for metagenomic binning, comparative biology and taxonomic classification.</title>
        <authorList>
            <person name="Goeker M."/>
        </authorList>
    </citation>
    <scope>NUCLEOTIDE SEQUENCE [LARGE SCALE GENOMIC DNA]</scope>
    <source>
        <strain evidence="2 3">DSM 28816</strain>
    </source>
</reference>
<feature type="transmembrane region" description="Helical" evidence="1">
    <location>
        <begin position="602"/>
        <end position="625"/>
    </location>
</feature>
<keyword evidence="1" id="KW-1133">Transmembrane helix</keyword>
<feature type="transmembrane region" description="Helical" evidence="1">
    <location>
        <begin position="6"/>
        <end position="24"/>
    </location>
</feature>
<feature type="transmembrane region" description="Helical" evidence="1">
    <location>
        <begin position="645"/>
        <end position="666"/>
    </location>
</feature>
<feature type="transmembrane region" description="Helical" evidence="1">
    <location>
        <begin position="249"/>
        <end position="279"/>
    </location>
</feature>
<protein>
    <recommendedName>
        <fullName evidence="4">DUF1430 domain-containing protein</fullName>
    </recommendedName>
</protein>
<feature type="transmembrane region" description="Helical" evidence="1">
    <location>
        <begin position="221"/>
        <end position="243"/>
    </location>
</feature>
<keyword evidence="1" id="KW-0812">Transmembrane</keyword>
<gene>
    <name evidence="2" type="ORF">C8E03_101551</name>
</gene>
<dbReference type="EMBL" id="QICS01000001">
    <property type="protein sequence ID" value="PXV95920.1"/>
    <property type="molecule type" value="Genomic_DNA"/>
</dbReference>
<evidence type="ECO:0000256" key="1">
    <source>
        <dbReference type="SAM" id="Phobius"/>
    </source>
</evidence>
<dbReference type="RefSeq" id="WP_110290230.1">
    <property type="nucleotide sequence ID" value="NZ_QICS01000001.1"/>
</dbReference>
<organism evidence="2 3">
    <name type="scientific">Lachnotalea glycerini</name>
    <dbReference type="NCBI Taxonomy" id="1763509"/>
    <lineage>
        <taxon>Bacteria</taxon>
        <taxon>Bacillati</taxon>
        <taxon>Bacillota</taxon>
        <taxon>Clostridia</taxon>
        <taxon>Lachnospirales</taxon>
        <taxon>Lachnospiraceae</taxon>
        <taxon>Lachnotalea</taxon>
    </lineage>
</organism>
<feature type="transmembrane region" description="Helical" evidence="1">
    <location>
        <begin position="163"/>
        <end position="191"/>
    </location>
</feature>
<evidence type="ECO:0008006" key="4">
    <source>
        <dbReference type="Google" id="ProtNLM"/>
    </source>
</evidence>
<evidence type="ECO:0000313" key="3">
    <source>
        <dbReference type="Proteomes" id="UP000247523"/>
    </source>
</evidence>
<feature type="transmembrane region" description="Helical" evidence="1">
    <location>
        <begin position="291"/>
        <end position="314"/>
    </location>
</feature>
<comment type="caution">
    <text evidence="2">The sequence shown here is derived from an EMBL/GenBank/DDBJ whole genome shotgun (WGS) entry which is preliminary data.</text>
</comment>